<accession>A0A3R0V343</accession>
<dbReference type="InterPro" id="IPR051803">
    <property type="entry name" value="TA_system_RelE-like_toxin"/>
</dbReference>
<dbReference type="InterPro" id="IPR007712">
    <property type="entry name" value="RelE/ParE_toxin"/>
</dbReference>
<proteinExistence type="inferred from homology"/>
<keyword evidence="2" id="KW-1277">Toxin-antitoxin system</keyword>
<comment type="caution">
    <text evidence="3">The sequence shown here is derived from an EMBL/GenBank/DDBJ whole genome shotgun (WGS) entry which is preliminary data.</text>
</comment>
<evidence type="ECO:0000256" key="2">
    <source>
        <dbReference type="ARBA" id="ARBA00022649"/>
    </source>
</evidence>
<name>A0A3R0V343_SALER</name>
<dbReference type="Proteomes" id="UP000885317">
    <property type="component" value="Unassembled WGS sequence"/>
</dbReference>
<dbReference type="EMBL" id="RUTY01000032">
    <property type="protein sequence ID" value="MLE32625.1"/>
    <property type="molecule type" value="Genomic_DNA"/>
</dbReference>
<dbReference type="AlphaFoldDB" id="A0A3R0V343"/>
<gene>
    <name evidence="3" type="ORF">EBH50_22445</name>
</gene>
<dbReference type="Pfam" id="PF05016">
    <property type="entry name" value="ParE_toxin"/>
    <property type="match status" value="1"/>
</dbReference>
<organism evidence="3">
    <name type="scientific">Salmonella enterica</name>
    <name type="common">Salmonella choleraesuis</name>
    <dbReference type="NCBI Taxonomy" id="28901"/>
    <lineage>
        <taxon>Bacteria</taxon>
        <taxon>Pseudomonadati</taxon>
        <taxon>Pseudomonadota</taxon>
        <taxon>Gammaproteobacteria</taxon>
        <taxon>Enterobacterales</taxon>
        <taxon>Enterobacteriaceae</taxon>
        <taxon>Salmonella</taxon>
    </lineage>
</organism>
<sequence>MRFEWTVPARNDVVRLYHFLAEKNEQAAADVVQSLVNAPGTLLLNPRRGEVVEGYEPREIRRAIIGSYEMHYELQGDVLIVLRIWHQREDR</sequence>
<evidence type="ECO:0000313" key="3">
    <source>
        <dbReference type="EMBL" id="MLE32625.1"/>
    </source>
</evidence>
<dbReference type="InterPro" id="IPR035093">
    <property type="entry name" value="RelE/ParE_toxin_dom_sf"/>
</dbReference>
<dbReference type="PANTHER" id="PTHR33755:SF7">
    <property type="entry name" value="TOXIN MODULE OF TOXIN-ANTITOXIN SYSTEM RELE_STBE FAMILY"/>
    <property type="match status" value="1"/>
</dbReference>
<reference evidence="3" key="1">
    <citation type="submission" date="2018-10" db="EMBL/GenBank/DDBJ databases">
        <authorList>
            <consortium name="PulseNet: The National Subtyping Network for Foodborne Disease Surveillance"/>
            <person name="Tarr C.L."/>
            <person name="Trees E."/>
            <person name="Katz L.S."/>
            <person name="Carleton-Romer H.A."/>
            <person name="Stroika S."/>
            <person name="Kucerova Z."/>
            <person name="Roache K.F."/>
            <person name="Sabol A.L."/>
            <person name="Besser J."/>
            <person name="Gerner-Smidt P."/>
        </authorList>
    </citation>
    <scope>NUCLEOTIDE SEQUENCE [LARGE SCALE GENOMIC DNA]</scope>
    <source>
        <strain evidence="3">PNUSAS056479</strain>
    </source>
</reference>
<dbReference type="PANTHER" id="PTHR33755">
    <property type="entry name" value="TOXIN PARE1-RELATED"/>
    <property type="match status" value="1"/>
</dbReference>
<evidence type="ECO:0000256" key="1">
    <source>
        <dbReference type="ARBA" id="ARBA00006226"/>
    </source>
</evidence>
<dbReference type="Gene3D" id="3.30.2310.20">
    <property type="entry name" value="RelE-like"/>
    <property type="match status" value="1"/>
</dbReference>
<protein>
    <submittedName>
        <fullName evidence="3">Type II toxin-antitoxin system RelE/ParE family toxin</fullName>
    </submittedName>
</protein>
<comment type="similarity">
    <text evidence="1">Belongs to the RelE toxin family.</text>
</comment>